<keyword evidence="4" id="KW-0808">Transferase</keyword>
<dbReference type="Proteomes" id="UP001174909">
    <property type="component" value="Unassembled WGS sequence"/>
</dbReference>
<name>A0AA35RQD4_GEOBA</name>
<dbReference type="CDD" id="cd06557">
    <property type="entry name" value="KPHMT-like"/>
    <property type="match status" value="1"/>
</dbReference>
<evidence type="ECO:0000256" key="5">
    <source>
        <dbReference type="ARBA" id="ARBA00049172"/>
    </source>
</evidence>
<dbReference type="Pfam" id="PF02548">
    <property type="entry name" value="Pantoate_transf"/>
    <property type="match status" value="1"/>
</dbReference>
<dbReference type="GO" id="GO:0005737">
    <property type="term" value="C:cytoplasm"/>
    <property type="evidence" value="ECO:0007669"/>
    <property type="project" value="TreeGrafter"/>
</dbReference>
<dbReference type="GO" id="GO:0003864">
    <property type="term" value="F:3-methyl-2-oxobutanoate hydroxymethyltransferase activity"/>
    <property type="evidence" value="ECO:0007669"/>
    <property type="project" value="UniProtKB-EC"/>
</dbReference>
<evidence type="ECO:0000256" key="2">
    <source>
        <dbReference type="ARBA" id="ARBA00008676"/>
    </source>
</evidence>
<comment type="pathway">
    <text evidence="1">Cofactor biosynthesis; (R)-pantothenate biosynthesis; (R)-pantoate from 3-methyl-2-oxobutanoate: step 1/2.</text>
</comment>
<dbReference type="PANTHER" id="PTHR20881:SF0">
    <property type="entry name" value="3-METHYL-2-OXOBUTANOATE HYDROXYMETHYLTRANSFERASE"/>
    <property type="match status" value="1"/>
</dbReference>
<gene>
    <name evidence="6" type="ORF">GBAR_LOCUS9762</name>
</gene>
<evidence type="ECO:0000256" key="1">
    <source>
        <dbReference type="ARBA" id="ARBA00005033"/>
    </source>
</evidence>
<protein>
    <recommendedName>
        <fullName evidence="3">3-methyl-2-oxobutanoate hydroxymethyltransferase</fullName>
        <ecNumber evidence="3">2.1.2.11</ecNumber>
    </recommendedName>
</protein>
<dbReference type="FunFam" id="3.20.20.60:FF:000003">
    <property type="entry name" value="3-methyl-2-oxobutanoate hydroxymethyltransferase"/>
    <property type="match status" value="1"/>
</dbReference>
<dbReference type="AlphaFoldDB" id="A0AA35RQD4"/>
<dbReference type="NCBIfam" id="NF001452">
    <property type="entry name" value="PRK00311.1"/>
    <property type="match status" value="1"/>
</dbReference>
<keyword evidence="7" id="KW-1185">Reference proteome</keyword>
<dbReference type="Gene3D" id="3.20.20.60">
    <property type="entry name" value="Phosphoenolpyruvate-binding domains"/>
    <property type="match status" value="1"/>
</dbReference>
<dbReference type="InterPro" id="IPR003700">
    <property type="entry name" value="Pantoate_hydroxy_MeTrfase"/>
</dbReference>
<dbReference type="GO" id="GO:0015940">
    <property type="term" value="P:pantothenate biosynthetic process"/>
    <property type="evidence" value="ECO:0007669"/>
    <property type="project" value="InterPro"/>
</dbReference>
<evidence type="ECO:0000256" key="3">
    <source>
        <dbReference type="ARBA" id="ARBA00012618"/>
    </source>
</evidence>
<evidence type="ECO:0000256" key="4">
    <source>
        <dbReference type="ARBA" id="ARBA00022679"/>
    </source>
</evidence>
<dbReference type="InterPro" id="IPR040442">
    <property type="entry name" value="Pyrv_kinase-like_dom_sf"/>
</dbReference>
<dbReference type="SUPFAM" id="SSF51621">
    <property type="entry name" value="Phosphoenolpyruvate/pyruvate domain"/>
    <property type="match status" value="1"/>
</dbReference>
<sequence>MRTTIRDIGLMKRRAKPIAMITAYDYTSARIVENAGVDIILVGDSLGQVVLGYDSTVPVTMEDMLHHIKAVVRGTNKVHIVGDLPFMSYQANRSDAIRNAGRLLKEGGAQSVKLEGGRHVAKTVQRIVQAGIPVMAHIGLTPQAVNQLGGYRIQGRTTKAAVELIEDAKAVEEAGAYSIVLEGVPSQLAQIVTERLSIPTIGIGAGVHCDGQVQVFHDMMGLYTDFTPKHARKYANLAADMSGAVADYIHDVRAQTFPSEDESFTLSAEVLAELTGEASIAAKSEL</sequence>
<reference evidence="6" key="1">
    <citation type="submission" date="2023-03" db="EMBL/GenBank/DDBJ databases">
        <authorList>
            <person name="Steffen K."/>
            <person name="Cardenas P."/>
        </authorList>
    </citation>
    <scope>NUCLEOTIDE SEQUENCE</scope>
</reference>
<comment type="caution">
    <text evidence="6">The sequence shown here is derived from an EMBL/GenBank/DDBJ whole genome shotgun (WGS) entry which is preliminary data.</text>
</comment>
<dbReference type="HAMAP" id="MF_00156">
    <property type="entry name" value="PanB"/>
    <property type="match status" value="1"/>
</dbReference>
<dbReference type="PIRSF" id="PIRSF000388">
    <property type="entry name" value="Pantoate_hydroxy_MeTrfase"/>
    <property type="match status" value="1"/>
</dbReference>
<comment type="catalytic activity">
    <reaction evidence="5">
        <text>(6R)-5,10-methylene-5,6,7,8-tetrahydrofolate + 3-methyl-2-oxobutanoate + H2O = 2-dehydropantoate + (6S)-5,6,7,8-tetrahydrofolate</text>
        <dbReference type="Rhea" id="RHEA:11824"/>
        <dbReference type="ChEBI" id="CHEBI:11561"/>
        <dbReference type="ChEBI" id="CHEBI:11851"/>
        <dbReference type="ChEBI" id="CHEBI:15377"/>
        <dbReference type="ChEBI" id="CHEBI:15636"/>
        <dbReference type="ChEBI" id="CHEBI:57453"/>
        <dbReference type="EC" id="2.1.2.11"/>
    </reaction>
</comment>
<comment type="similarity">
    <text evidence="2">Belongs to the PanB family.</text>
</comment>
<dbReference type="EC" id="2.1.2.11" evidence="3"/>
<dbReference type="InterPro" id="IPR015813">
    <property type="entry name" value="Pyrv/PenolPyrv_kinase-like_dom"/>
</dbReference>
<organism evidence="6 7">
    <name type="scientific">Geodia barretti</name>
    <name type="common">Barrett's horny sponge</name>
    <dbReference type="NCBI Taxonomy" id="519541"/>
    <lineage>
        <taxon>Eukaryota</taxon>
        <taxon>Metazoa</taxon>
        <taxon>Porifera</taxon>
        <taxon>Demospongiae</taxon>
        <taxon>Heteroscleromorpha</taxon>
        <taxon>Tetractinellida</taxon>
        <taxon>Astrophorina</taxon>
        <taxon>Geodiidae</taxon>
        <taxon>Geodia</taxon>
    </lineage>
</organism>
<dbReference type="PANTHER" id="PTHR20881">
    <property type="entry name" value="3-METHYL-2-OXOBUTANOATE HYDROXYMETHYLTRANSFERASE"/>
    <property type="match status" value="1"/>
</dbReference>
<proteinExistence type="inferred from homology"/>
<evidence type="ECO:0000313" key="7">
    <source>
        <dbReference type="Proteomes" id="UP001174909"/>
    </source>
</evidence>
<dbReference type="NCBIfam" id="TIGR00222">
    <property type="entry name" value="panB"/>
    <property type="match status" value="1"/>
</dbReference>
<dbReference type="EMBL" id="CASHTH010001466">
    <property type="protein sequence ID" value="CAI8015800.1"/>
    <property type="molecule type" value="Genomic_DNA"/>
</dbReference>
<evidence type="ECO:0000313" key="6">
    <source>
        <dbReference type="EMBL" id="CAI8015800.1"/>
    </source>
</evidence>
<dbReference type="GO" id="GO:0000287">
    <property type="term" value="F:magnesium ion binding"/>
    <property type="evidence" value="ECO:0007669"/>
    <property type="project" value="TreeGrafter"/>
</dbReference>
<accession>A0AA35RQD4</accession>